<gene>
    <name evidence="1" type="ORF">LTR37_015756</name>
</gene>
<sequence length="206" mass="23373">MGTTSSKPTVSMPGTFPSEVDERQANGAEQEFQNQSITSEAGNADWNNDHPHDTSSTTPPLCNTPTASVESPDQAQQDNDTHDGILQDLWAARTLYRYSSKDFQHKSGAFMLGYYGLEKCCNAKARYREYFGLVPEHNPLTEVYEAVRSEERCRARSYVRMAEAGLREVDENRARDLRRVIRSCFVPSRAHRHPRTEVAELESYYG</sequence>
<keyword evidence="2" id="KW-1185">Reference proteome</keyword>
<comment type="caution">
    <text evidence="1">The sequence shown here is derived from an EMBL/GenBank/DDBJ whole genome shotgun (WGS) entry which is preliminary data.</text>
</comment>
<accession>A0ACC3MPX0</accession>
<dbReference type="Proteomes" id="UP001281147">
    <property type="component" value="Unassembled WGS sequence"/>
</dbReference>
<evidence type="ECO:0000313" key="1">
    <source>
        <dbReference type="EMBL" id="KAK3700784.1"/>
    </source>
</evidence>
<proteinExistence type="predicted"/>
<dbReference type="EMBL" id="JAUTXU010000180">
    <property type="protein sequence ID" value="KAK3700784.1"/>
    <property type="molecule type" value="Genomic_DNA"/>
</dbReference>
<name>A0ACC3MPX0_9PEZI</name>
<reference evidence="1" key="1">
    <citation type="submission" date="2023-07" db="EMBL/GenBank/DDBJ databases">
        <title>Black Yeasts Isolated from many extreme environments.</title>
        <authorList>
            <person name="Coleine C."/>
            <person name="Stajich J.E."/>
            <person name="Selbmann L."/>
        </authorList>
    </citation>
    <scope>NUCLEOTIDE SEQUENCE</scope>
    <source>
        <strain evidence="1">CCFEE 5714</strain>
    </source>
</reference>
<protein>
    <submittedName>
        <fullName evidence="1">Uncharacterized protein</fullName>
    </submittedName>
</protein>
<evidence type="ECO:0000313" key="2">
    <source>
        <dbReference type="Proteomes" id="UP001281147"/>
    </source>
</evidence>
<organism evidence="1 2">
    <name type="scientific">Vermiconidia calcicola</name>
    <dbReference type="NCBI Taxonomy" id="1690605"/>
    <lineage>
        <taxon>Eukaryota</taxon>
        <taxon>Fungi</taxon>
        <taxon>Dikarya</taxon>
        <taxon>Ascomycota</taxon>
        <taxon>Pezizomycotina</taxon>
        <taxon>Dothideomycetes</taxon>
        <taxon>Dothideomycetidae</taxon>
        <taxon>Mycosphaerellales</taxon>
        <taxon>Extremaceae</taxon>
        <taxon>Vermiconidia</taxon>
    </lineage>
</organism>